<accession>A0ACC2L971</accession>
<evidence type="ECO:0000313" key="1">
    <source>
        <dbReference type="EMBL" id="KAJ8630004.1"/>
    </source>
</evidence>
<sequence length="126" mass="13861">MEIIDKMHTLSQLSQQLSASICGRTPSSSLASSSLSPKATAMSFVLLRCCLNHLWALPNYLPRPPDLRQRDIGAAIRPRGWDMAICSDSNTSPLLLFSSISAPFDLKAYRKIPMNSILRKSAGLRS</sequence>
<name>A0ACC2L971_PERAE</name>
<reference evidence="1 2" key="1">
    <citation type="journal article" date="2022" name="Hortic Res">
        <title>A haplotype resolved chromosomal level avocado genome allows analysis of novel avocado genes.</title>
        <authorList>
            <person name="Nath O."/>
            <person name="Fletcher S.J."/>
            <person name="Hayward A."/>
            <person name="Shaw L.M."/>
            <person name="Masouleh A.K."/>
            <person name="Furtado A."/>
            <person name="Henry R.J."/>
            <person name="Mitter N."/>
        </authorList>
    </citation>
    <scope>NUCLEOTIDE SEQUENCE [LARGE SCALE GENOMIC DNA]</scope>
    <source>
        <strain evidence="2">cv. Hass</strain>
    </source>
</reference>
<keyword evidence="2" id="KW-1185">Reference proteome</keyword>
<organism evidence="1 2">
    <name type="scientific">Persea americana</name>
    <name type="common">Avocado</name>
    <dbReference type="NCBI Taxonomy" id="3435"/>
    <lineage>
        <taxon>Eukaryota</taxon>
        <taxon>Viridiplantae</taxon>
        <taxon>Streptophyta</taxon>
        <taxon>Embryophyta</taxon>
        <taxon>Tracheophyta</taxon>
        <taxon>Spermatophyta</taxon>
        <taxon>Magnoliopsida</taxon>
        <taxon>Magnoliidae</taxon>
        <taxon>Laurales</taxon>
        <taxon>Lauraceae</taxon>
        <taxon>Persea</taxon>
    </lineage>
</organism>
<evidence type="ECO:0000313" key="2">
    <source>
        <dbReference type="Proteomes" id="UP001234297"/>
    </source>
</evidence>
<protein>
    <submittedName>
        <fullName evidence="1">Uncharacterized protein</fullName>
    </submittedName>
</protein>
<gene>
    <name evidence="1" type="ORF">MRB53_023327</name>
</gene>
<proteinExistence type="predicted"/>
<dbReference type="EMBL" id="CM056815">
    <property type="protein sequence ID" value="KAJ8630004.1"/>
    <property type="molecule type" value="Genomic_DNA"/>
</dbReference>
<dbReference type="Proteomes" id="UP001234297">
    <property type="component" value="Chromosome 7"/>
</dbReference>
<comment type="caution">
    <text evidence="1">The sequence shown here is derived from an EMBL/GenBank/DDBJ whole genome shotgun (WGS) entry which is preliminary data.</text>
</comment>